<organism evidence="2 3">
    <name type="scientific">Duganella vulcania</name>
    <dbReference type="NCBI Taxonomy" id="2692166"/>
    <lineage>
        <taxon>Bacteria</taxon>
        <taxon>Pseudomonadati</taxon>
        <taxon>Pseudomonadota</taxon>
        <taxon>Betaproteobacteria</taxon>
        <taxon>Burkholderiales</taxon>
        <taxon>Oxalobacteraceae</taxon>
        <taxon>Telluria group</taxon>
        <taxon>Duganella</taxon>
    </lineage>
</organism>
<feature type="non-terminal residue" evidence="2">
    <location>
        <position position="1"/>
    </location>
</feature>
<feature type="transmembrane region" description="Helical" evidence="1">
    <location>
        <begin position="26"/>
        <end position="50"/>
    </location>
</feature>
<dbReference type="AlphaFoldDB" id="A0A845HSS1"/>
<accession>A0A845HSS1</accession>
<evidence type="ECO:0000256" key="1">
    <source>
        <dbReference type="SAM" id="Phobius"/>
    </source>
</evidence>
<proteinExistence type="predicted"/>
<dbReference type="EMBL" id="WWCV01000057">
    <property type="protein sequence ID" value="MYN19914.1"/>
    <property type="molecule type" value="Genomic_DNA"/>
</dbReference>
<keyword evidence="1" id="KW-0812">Transmembrane</keyword>
<reference evidence="2 3" key="1">
    <citation type="submission" date="2019-12" db="EMBL/GenBank/DDBJ databases">
        <title>Novel species isolated from a subtropical stream in China.</title>
        <authorList>
            <person name="Lu H."/>
        </authorList>
    </citation>
    <scope>NUCLEOTIDE SEQUENCE [LARGE SCALE GENOMIC DNA]</scope>
    <source>
        <strain evidence="2 3">FT107W</strain>
    </source>
</reference>
<dbReference type="Proteomes" id="UP000484875">
    <property type="component" value="Unassembled WGS sequence"/>
</dbReference>
<dbReference type="InterPro" id="IPR036259">
    <property type="entry name" value="MFS_trans_sf"/>
</dbReference>
<keyword evidence="1" id="KW-1133">Transmembrane helix</keyword>
<evidence type="ECO:0000313" key="2">
    <source>
        <dbReference type="EMBL" id="MYN19914.1"/>
    </source>
</evidence>
<comment type="caution">
    <text evidence="2">The sequence shown here is derived from an EMBL/GenBank/DDBJ whole genome shotgun (WGS) entry which is preliminary data.</text>
</comment>
<keyword evidence="3" id="KW-1185">Reference proteome</keyword>
<evidence type="ECO:0000313" key="3">
    <source>
        <dbReference type="Proteomes" id="UP000484875"/>
    </source>
</evidence>
<sequence>VVSCGLAGGAFGPALGARMQAWGGSAAMLAVLIAMYLAAGAILMLALRLAPRRGGPDARHGRTDKMARY</sequence>
<keyword evidence="1" id="KW-0472">Membrane</keyword>
<protein>
    <submittedName>
        <fullName evidence="2">MFS transporter</fullName>
    </submittedName>
</protein>
<gene>
    <name evidence="2" type="ORF">GTP81_24520</name>
</gene>
<name>A0A845HSS1_9BURK</name>
<dbReference type="SUPFAM" id="SSF103473">
    <property type="entry name" value="MFS general substrate transporter"/>
    <property type="match status" value="1"/>
</dbReference>